<dbReference type="InterPro" id="IPR011006">
    <property type="entry name" value="CheY-like_superfamily"/>
</dbReference>
<feature type="domain" description="Response regulatory" evidence="3">
    <location>
        <begin position="6"/>
        <end position="122"/>
    </location>
</feature>
<evidence type="ECO:0000313" key="4">
    <source>
        <dbReference type="EMBL" id="UVE50646.1"/>
    </source>
</evidence>
<dbReference type="PROSITE" id="PS50110">
    <property type="entry name" value="RESPONSE_REGULATORY"/>
    <property type="match status" value="1"/>
</dbReference>
<name>A0ABY5RE95_HALLR</name>
<dbReference type="SMART" id="SM00448">
    <property type="entry name" value="REC"/>
    <property type="match status" value="1"/>
</dbReference>
<feature type="modified residue" description="4-aspartylphosphate" evidence="2">
    <location>
        <position position="58"/>
    </location>
</feature>
<dbReference type="RefSeq" id="WP_007542607.1">
    <property type="nucleotide sequence ID" value="NZ_CP078063.1"/>
</dbReference>
<dbReference type="EMBL" id="CP078063">
    <property type="protein sequence ID" value="UVE50646.1"/>
    <property type="molecule type" value="Genomic_DNA"/>
</dbReference>
<accession>A0ABY5RE95</accession>
<gene>
    <name evidence="4" type="ORF">KU306_01725</name>
</gene>
<dbReference type="InterPro" id="IPR050595">
    <property type="entry name" value="Bact_response_regulator"/>
</dbReference>
<evidence type="ECO:0000256" key="2">
    <source>
        <dbReference type="PROSITE-ProRule" id="PRU00169"/>
    </source>
</evidence>
<keyword evidence="1 2" id="KW-0597">Phosphoprotein</keyword>
<dbReference type="Gene3D" id="3.40.50.2300">
    <property type="match status" value="1"/>
</dbReference>
<organism evidence="4 5">
    <name type="scientific">Haloferax larsenii</name>
    <dbReference type="NCBI Taxonomy" id="302484"/>
    <lineage>
        <taxon>Archaea</taxon>
        <taxon>Methanobacteriati</taxon>
        <taxon>Methanobacteriota</taxon>
        <taxon>Stenosarchaea group</taxon>
        <taxon>Halobacteria</taxon>
        <taxon>Halobacteriales</taxon>
        <taxon>Haloferacaceae</taxon>
        <taxon>Haloferax</taxon>
    </lineage>
</organism>
<dbReference type="SUPFAM" id="SSF52172">
    <property type="entry name" value="CheY-like"/>
    <property type="match status" value="1"/>
</dbReference>
<evidence type="ECO:0000256" key="1">
    <source>
        <dbReference type="ARBA" id="ARBA00022553"/>
    </source>
</evidence>
<reference evidence="4" key="1">
    <citation type="submission" date="2021-07" db="EMBL/GenBank/DDBJ databases">
        <title>Studies on halocins as antimicrobial molecules from haloarchaea.</title>
        <authorList>
            <person name="Kumar S."/>
            <person name="Khare S.K."/>
        </authorList>
    </citation>
    <scope>NUCLEOTIDE SEQUENCE</scope>
    <source>
        <strain evidence="4">NCIM 5678</strain>
    </source>
</reference>
<evidence type="ECO:0000259" key="3">
    <source>
        <dbReference type="PROSITE" id="PS50110"/>
    </source>
</evidence>
<proteinExistence type="predicted"/>
<dbReference type="Proteomes" id="UP001058330">
    <property type="component" value="Chromosome"/>
</dbReference>
<evidence type="ECO:0000313" key="5">
    <source>
        <dbReference type="Proteomes" id="UP001058330"/>
    </source>
</evidence>
<sequence>MQSQLTVLHADDDPGMLALSRAAFREVETVTLLTAESASEAIDIVSSPSTPVDCVVSDSLVLPNGVSLVEAVREENEEMPIFLFTAKDWGEVEQVATAAGVTEYVQKAGPGDLSTVLQRVRSIVETDDEDVDSALDMGSSAVGAALTEHETAASTATLSLAEDWELIGQWLGDEELGLVIVEAVESYAGLSAIKDPLFESIDTDALESLIRPLVENTERPGIEVRFPYGEFQLAVTSSGDILARPLDDAT</sequence>
<dbReference type="Pfam" id="PF18545">
    <property type="entry name" value="HalOD1"/>
    <property type="match status" value="1"/>
</dbReference>
<dbReference type="InterPro" id="IPR001789">
    <property type="entry name" value="Sig_transdc_resp-reg_receiver"/>
</dbReference>
<protein>
    <submittedName>
        <fullName evidence="4">Response regulator</fullName>
    </submittedName>
</protein>
<dbReference type="PANTHER" id="PTHR44591">
    <property type="entry name" value="STRESS RESPONSE REGULATOR PROTEIN 1"/>
    <property type="match status" value="1"/>
</dbReference>
<dbReference type="PANTHER" id="PTHR44591:SF3">
    <property type="entry name" value="RESPONSE REGULATORY DOMAIN-CONTAINING PROTEIN"/>
    <property type="match status" value="1"/>
</dbReference>
<dbReference type="Pfam" id="PF00072">
    <property type="entry name" value="Response_reg"/>
    <property type="match status" value="1"/>
</dbReference>
<keyword evidence="5" id="KW-1185">Reference proteome</keyword>
<dbReference type="GeneID" id="74527574"/>
<dbReference type="InterPro" id="IPR040624">
    <property type="entry name" value="HalOD1"/>
</dbReference>